<evidence type="ECO:0000313" key="5">
    <source>
        <dbReference type="Proteomes" id="UP000663829"/>
    </source>
</evidence>
<dbReference type="PANTHER" id="PTHR45641:SF1">
    <property type="entry name" value="AAA+ ATPASE DOMAIN-CONTAINING PROTEIN"/>
    <property type="match status" value="1"/>
</dbReference>
<dbReference type="SUPFAM" id="SSF48452">
    <property type="entry name" value="TPR-like"/>
    <property type="match status" value="1"/>
</dbReference>
<sequence>MASQTPEFYHKALEIKRNVLPPTHSELAVTYNNIGELQNEMENFPFALTYFEKGLNIQLKTLSPYDSSLANTYNNIDLIHREMEDYSQAISYFENSLEKLNIKHLCHIIRY</sequence>
<dbReference type="Proteomes" id="UP000681722">
    <property type="component" value="Unassembled WGS sequence"/>
</dbReference>
<keyword evidence="5" id="KW-1185">Reference proteome</keyword>
<gene>
    <name evidence="3" type="ORF">GPM918_LOCUS24979</name>
    <name evidence="4" type="ORF">SRO942_LOCUS24983</name>
</gene>
<name>A0A814YAS7_9BILA</name>
<keyword evidence="1" id="KW-0677">Repeat</keyword>
<reference evidence="3" key="1">
    <citation type="submission" date="2021-02" db="EMBL/GenBank/DDBJ databases">
        <authorList>
            <person name="Nowell W R."/>
        </authorList>
    </citation>
    <scope>NUCLEOTIDE SEQUENCE</scope>
</reference>
<dbReference type="Proteomes" id="UP000663829">
    <property type="component" value="Unassembled WGS sequence"/>
</dbReference>
<dbReference type="AlphaFoldDB" id="A0A814YAS7"/>
<comment type="caution">
    <text evidence="3">The sequence shown here is derived from an EMBL/GenBank/DDBJ whole genome shotgun (WGS) entry which is preliminary data.</text>
</comment>
<proteinExistence type="predicted"/>
<evidence type="ECO:0000256" key="2">
    <source>
        <dbReference type="ARBA" id="ARBA00022803"/>
    </source>
</evidence>
<dbReference type="EMBL" id="CAJOBC010009522">
    <property type="protein sequence ID" value="CAF3989917.1"/>
    <property type="molecule type" value="Genomic_DNA"/>
</dbReference>
<dbReference type="Pfam" id="PF13424">
    <property type="entry name" value="TPR_12"/>
    <property type="match status" value="1"/>
</dbReference>
<protein>
    <recommendedName>
        <fullName evidence="6">Tetratricopeptide repeat protein</fullName>
    </recommendedName>
</protein>
<evidence type="ECO:0000313" key="4">
    <source>
        <dbReference type="EMBL" id="CAF3989917.1"/>
    </source>
</evidence>
<dbReference type="Gene3D" id="1.25.40.10">
    <property type="entry name" value="Tetratricopeptide repeat domain"/>
    <property type="match status" value="1"/>
</dbReference>
<evidence type="ECO:0000313" key="3">
    <source>
        <dbReference type="EMBL" id="CAF1226995.1"/>
    </source>
</evidence>
<dbReference type="EMBL" id="CAJNOQ010009518">
    <property type="protein sequence ID" value="CAF1226995.1"/>
    <property type="molecule type" value="Genomic_DNA"/>
</dbReference>
<evidence type="ECO:0000256" key="1">
    <source>
        <dbReference type="ARBA" id="ARBA00022737"/>
    </source>
</evidence>
<keyword evidence="2" id="KW-0802">TPR repeat</keyword>
<dbReference type="InterPro" id="IPR011990">
    <property type="entry name" value="TPR-like_helical_dom_sf"/>
</dbReference>
<dbReference type="PANTHER" id="PTHR45641">
    <property type="entry name" value="TETRATRICOPEPTIDE REPEAT PROTEIN (AFU_ORTHOLOGUE AFUA_6G03870)"/>
    <property type="match status" value="1"/>
</dbReference>
<dbReference type="SMART" id="SM00028">
    <property type="entry name" value="TPR"/>
    <property type="match status" value="2"/>
</dbReference>
<dbReference type="InterPro" id="IPR019734">
    <property type="entry name" value="TPR_rpt"/>
</dbReference>
<organism evidence="3 5">
    <name type="scientific">Didymodactylos carnosus</name>
    <dbReference type="NCBI Taxonomy" id="1234261"/>
    <lineage>
        <taxon>Eukaryota</taxon>
        <taxon>Metazoa</taxon>
        <taxon>Spiralia</taxon>
        <taxon>Gnathifera</taxon>
        <taxon>Rotifera</taxon>
        <taxon>Eurotatoria</taxon>
        <taxon>Bdelloidea</taxon>
        <taxon>Philodinida</taxon>
        <taxon>Philodinidae</taxon>
        <taxon>Didymodactylos</taxon>
    </lineage>
</organism>
<dbReference type="OrthoDB" id="5587616at2759"/>
<accession>A0A814YAS7</accession>
<evidence type="ECO:0008006" key="6">
    <source>
        <dbReference type="Google" id="ProtNLM"/>
    </source>
</evidence>